<organism evidence="1 2">
    <name type="scientific">Novipirellula rosea</name>
    <dbReference type="NCBI Taxonomy" id="1031540"/>
    <lineage>
        <taxon>Bacteria</taxon>
        <taxon>Pseudomonadati</taxon>
        <taxon>Planctomycetota</taxon>
        <taxon>Planctomycetia</taxon>
        <taxon>Pirellulales</taxon>
        <taxon>Pirellulaceae</taxon>
        <taxon>Novipirellula</taxon>
    </lineage>
</organism>
<comment type="caution">
    <text evidence="1">The sequence shown here is derived from an EMBL/GenBank/DDBJ whole genome shotgun (WGS) entry which is preliminary data.</text>
</comment>
<proteinExistence type="predicted"/>
<accession>A0ABP8NMH3</accession>
<reference evidence="2" key="1">
    <citation type="journal article" date="2019" name="Int. J. Syst. Evol. Microbiol.">
        <title>The Global Catalogue of Microorganisms (GCM) 10K type strain sequencing project: providing services to taxonomists for standard genome sequencing and annotation.</title>
        <authorList>
            <consortium name="The Broad Institute Genomics Platform"/>
            <consortium name="The Broad Institute Genome Sequencing Center for Infectious Disease"/>
            <person name="Wu L."/>
            <person name="Ma J."/>
        </authorList>
    </citation>
    <scope>NUCLEOTIDE SEQUENCE [LARGE SCALE GENOMIC DNA]</scope>
    <source>
        <strain evidence="2">JCM 17759</strain>
    </source>
</reference>
<keyword evidence="2" id="KW-1185">Reference proteome</keyword>
<dbReference type="EMBL" id="BAABGA010000107">
    <property type="protein sequence ID" value="GAA4469731.1"/>
    <property type="molecule type" value="Genomic_DNA"/>
</dbReference>
<protein>
    <submittedName>
        <fullName evidence="1">Uncharacterized protein</fullName>
    </submittedName>
</protein>
<sequence>MFNAIAQPAPNDGHLGVASTKSKTIFETTLALEQQHWPCCLEWKARSASGAGDGRWCRSLSEDTRLGIDVDD</sequence>
<evidence type="ECO:0000313" key="1">
    <source>
        <dbReference type="EMBL" id="GAA4469731.1"/>
    </source>
</evidence>
<gene>
    <name evidence="1" type="ORF">GCM10023156_62200</name>
</gene>
<evidence type="ECO:0000313" key="2">
    <source>
        <dbReference type="Proteomes" id="UP001500840"/>
    </source>
</evidence>
<name>A0ABP8NMH3_9BACT</name>
<dbReference type="Proteomes" id="UP001500840">
    <property type="component" value="Unassembled WGS sequence"/>
</dbReference>
<dbReference type="RefSeq" id="WP_345327542.1">
    <property type="nucleotide sequence ID" value="NZ_BAABGA010000107.1"/>
</dbReference>